<protein>
    <recommendedName>
        <fullName evidence="5">CopC domain-containing protein</fullName>
    </recommendedName>
</protein>
<feature type="signal peptide" evidence="2">
    <location>
        <begin position="1"/>
        <end position="22"/>
    </location>
</feature>
<evidence type="ECO:0000313" key="4">
    <source>
        <dbReference type="Proteomes" id="UP001597260"/>
    </source>
</evidence>
<evidence type="ECO:0008006" key="5">
    <source>
        <dbReference type="Google" id="ProtNLM"/>
    </source>
</evidence>
<evidence type="ECO:0000313" key="3">
    <source>
        <dbReference type="EMBL" id="MFD1320331.1"/>
    </source>
</evidence>
<organism evidence="3 4">
    <name type="scientific">Micromonospora sonneratiae</name>
    <dbReference type="NCBI Taxonomy" id="1184706"/>
    <lineage>
        <taxon>Bacteria</taxon>
        <taxon>Bacillati</taxon>
        <taxon>Actinomycetota</taxon>
        <taxon>Actinomycetes</taxon>
        <taxon>Micromonosporales</taxon>
        <taxon>Micromonosporaceae</taxon>
        <taxon>Micromonospora</taxon>
    </lineage>
</organism>
<keyword evidence="4" id="KW-1185">Reference proteome</keyword>
<sequence length="189" mass="19339">MRLLRIVPAFVAGLALTGPAMVGGPPAAGSAAPYPPPPPVLLVNPVTATPGATTTLVVVGFGADETVDIVVTRALNLRATTDANGRLETRFQPEQLGTFTLVATGRRSGRTATARLTVIRTPSSSAGGIPGEQLRTGLAAVSAGSVLLMLALARRRRRIRALPESSSPGPVRPGPGDRMGGGGHRRTVD</sequence>
<comment type="caution">
    <text evidence="3">The sequence shown here is derived from an EMBL/GenBank/DDBJ whole genome shotgun (WGS) entry which is preliminary data.</text>
</comment>
<evidence type="ECO:0000256" key="2">
    <source>
        <dbReference type="SAM" id="SignalP"/>
    </source>
</evidence>
<dbReference type="EMBL" id="JBHTMP010000004">
    <property type="protein sequence ID" value="MFD1320331.1"/>
    <property type="molecule type" value="Genomic_DNA"/>
</dbReference>
<feature type="region of interest" description="Disordered" evidence="1">
    <location>
        <begin position="161"/>
        <end position="189"/>
    </location>
</feature>
<dbReference type="RefSeq" id="WP_377567216.1">
    <property type="nucleotide sequence ID" value="NZ_JBHTMP010000004.1"/>
</dbReference>
<proteinExistence type="predicted"/>
<feature type="chain" id="PRO_5047147937" description="CopC domain-containing protein" evidence="2">
    <location>
        <begin position="23"/>
        <end position="189"/>
    </location>
</feature>
<name>A0ABW3Y9I7_9ACTN</name>
<gene>
    <name evidence="3" type="ORF">ACFQ4H_04410</name>
</gene>
<evidence type="ECO:0000256" key="1">
    <source>
        <dbReference type="SAM" id="MobiDB-lite"/>
    </source>
</evidence>
<keyword evidence="2" id="KW-0732">Signal</keyword>
<accession>A0ABW3Y9I7</accession>
<dbReference type="Proteomes" id="UP001597260">
    <property type="component" value="Unassembled WGS sequence"/>
</dbReference>
<reference evidence="4" key="1">
    <citation type="journal article" date="2019" name="Int. J. Syst. Evol. Microbiol.">
        <title>The Global Catalogue of Microorganisms (GCM) 10K type strain sequencing project: providing services to taxonomists for standard genome sequencing and annotation.</title>
        <authorList>
            <consortium name="The Broad Institute Genomics Platform"/>
            <consortium name="The Broad Institute Genome Sequencing Center for Infectious Disease"/>
            <person name="Wu L."/>
            <person name="Ma J."/>
        </authorList>
    </citation>
    <scope>NUCLEOTIDE SEQUENCE [LARGE SCALE GENOMIC DNA]</scope>
    <source>
        <strain evidence="4">JCM 31037</strain>
    </source>
</reference>